<dbReference type="PANTHER" id="PTHR15549:SF26">
    <property type="entry name" value="AXIAL BUDDING PATTERN PROTEIN 2-RELATED"/>
    <property type="match status" value="1"/>
</dbReference>
<evidence type="ECO:0008006" key="10">
    <source>
        <dbReference type="Google" id="ProtNLM"/>
    </source>
</evidence>
<keyword evidence="2 6" id="KW-0812">Transmembrane</keyword>
<feature type="region of interest" description="Disordered" evidence="5">
    <location>
        <begin position="190"/>
        <end position="233"/>
    </location>
</feature>
<feature type="signal peptide" evidence="7">
    <location>
        <begin position="1"/>
        <end position="22"/>
    </location>
</feature>
<feature type="compositionally biased region" description="Low complexity" evidence="5">
    <location>
        <begin position="264"/>
        <end position="279"/>
    </location>
</feature>
<evidence type="ECO:0000313" key="9">
    <source>
        <dbReference type="Proteomes" id="UP000481858"/>
    </source>
</evidence>
<name>A0A7C8MY60_9PEZI</name>
<gene>
    <name evidence="8" type="ORF">GQX73_g2239</name>
</gene>
<comment type="caution">
    <text evidence="8">The sequence shown here is derived from an EMBL/GenBank/DDBJ whole genome shotgun (WGS) entry which is preliminary data.</text>
</comment>
<sequence>MVTGTLNASVFALWFLADYVLSETTTAISSTPTNSALVPTSTFVSPSLSQSDGPLSEDAKVGVSVGVTLGVILLVGSIAILCVIRRRNRVLTNPQRRVAGSRENIDDENMVGGDDPGKGKAIYYMSPPSNGHHGVFSQAPNGTAYQGGGGYPTIPDQTYVLQGQPQATSYSTAHYGETYAYPGTAYPGTTVTGASQQNDYAGPSNTQYQPQVQLQPHQHQPQQYQQQPQQQQGDYTNWTYPVSAASPVEAASIQDVQFQYLQDYQQQGPSPSPSHSQRQNGDSASSTLGYQGETYYVPPPHPHAIELPEQRKPVELMGEGHYKEVP</sequence>
<feature type="compositionally biased region" description="Basic and acidic residues" evidence="5">
    <location>
        <begin position="303"/>
        <end position="326"/>
    </location>
</feature>
<dbReference type="EMBL" id="WUBL01000014">
    <property type="protein sequence ID" value="KAF2971373.1"/>
    <property type="molecule type" value="Genomic_DNA"/>
</dbReference>
<dbReference type="OrthoDB" id="4696326at2759"/>
<keyword evidence="4 6" id="KW-0472">Membrane</keyword>
<evidence type="ECO:0000256" key="3">
    <source>
        <dbReference type="ARBA" id="ARBA00022989"/>
    </source>
</evidence>
<protein>
    <recommendedName>
        <fullName evidence="10">Mid2 domain-containing protein</fullName>
    </recommendedName>
</protein>
<keyword evidence="3 6" id="KW-1133">Transmembrane helix</keyword>
<reference evidence="8 9" key="1">
    <citation type="submission" date="2019-12" db="EMBL/GenBank/DDBJ databases">
        <title>Draft genome sequence of the ascomycete Xylaria multiplex DSM 110363.</title>
        <authorList>
            <person name="Buettner E."/>
            <person name="Kellner H."/>
        </authorList>
    </citation>
    <scope>NUCLEOTIDE SEQUENCE [LARGE SCALE GENOMIC DNA]</scope>
    <source>
        <strain evidence="8 9">DSM 110363</strain>
    </source>
</reference>
<feature type="compositionally biased region" description="Low complexity" evidence="5">
    <location>
        <begin position="207"/>
        <end position="232"/>
    </location>
</feature>
<evidence type="ECO:0000256" key="6">
    <source>
        <dbReference type="SAM" id="Phobius"/>
    </source>
</evidence>
<comment type="subcellular location">
    <subcellularLocation>
        <location evidence="1">Membrane</location>
        <topology evidence="1">Single-pass membrane protein</topology>
    </subcellularLocation>
</comment>
<dbReference type="GO" id="GO:0016020">
    <property type="term" value="C:membrane"/>
    <property type="evidence" value="ECO:0007669"/>
    <property type="project" value="UniProtKB-SubCell"/>
</dbReference>
<dbReference type="PANTHER" id="PTHR15549">
    <property type="entry name" value="PAIRED IMMUNOGLOBULIN-LIKE TYPE 2 RECEPTOR"/>
    <property type="match status" value="1"/>
</dbReference>
<proteinExistence type="predicted"/>
<feature type="chain" id="PRO_5028937183" description="Mid2 domain-containing protein" evidence="7">
    <location>
        <begin position="23"/>
        <end position="326"/>
    </location>
</feature>
<accession>A0A7C8MY60</accession>
<evidence type="ECO:0000313" key="8">
    <source>
        <dbReference type="EMBL" id="KAF2971373.1"/>
    </source>
</evidence>
<dbReference type="InParanoid" id="A0A7C8MY60"/>
<dbReference type="AlphaFoldDB" id="A0A7C8MY60"/>
<evidence type="ECO:0000256" key="1">
    <source>
        <dbReference type="ARBA" id="ARBA00004167"/>
    </source>
</evidence>
<feature type="region of interest" description="Disordered" evidence="5">
    <location>
        <begin position="264"/>
        <end position="326"/>
    </location>
</feature>
<evidence type="ECO:0000256" key="7">
    <source>
        <dbReference type="SAM" id="SignalP"/>
    </source>
</evidence>
<dbReference type="InterPro" id="IPR051694">
    <property type="entry name" value="Immunoregulatory_rcpt-like"/>
</dbReference>
<evidence type="ECO:0000256" key="5">
    <source>
        <dbReference type="SAM" id="MobiDB-lite"/>
    </source>
</evidence>
<organism evidence="8 9">
    <name type="scientific">Xylaria multiplex</name>
    <dbReference type="NCBI Taxonomy" id="323545"/>
    <lineage>
        <taxon>Eukaryota</taxon>
        <taxon>Fungi</taxon>
        <taxon>Dikarya</taxon>
        <taxon>Ascomycota</taxon>
        <taxon>Pezizomycotina</taxon>
        <taxon>Sordariomycetes</taxon>
        <taxon>Xylariomycetidae</taxon>
        <taxon>Xylariales</taxon>
        <taxon>Xylariaceae</taxon>
        <taxon>Xylaria</taxon>
    </lineage>
</organism>
<keyword evidence="9" id="KW-1185">Reference proteome</keyword>
<evidence type="ECO:0000256" key="2">
    <source>
        <dbReference type="ARBA" id="ARBA00022692"/>
    </source>
</evidence>
<keyword evidence="7" id="KW-0732">Signal</keyword>
<feature type="compositionally biased region" description="Polar residues" evidence="5">
    <location>
        <begin position="280"/>
        <end position="289"/>
    </location>
</feature>
<feature type="compositionally biased region" description="Polar residues" evidence="5">
    <location>
        <begin position="190"/>
        <end position="206"/>
    </location>
</feature>
<feature type="transmembrane region" description="Helical" evidence="6">
    <location>
        <begin position="61"/>
        <end position="84"/>
    </location>
</feature>
<dbReference type="GO" id="GO:0071944">
    <property type="term" value="C:cell periphery"/>
    <property type="evidence" value="ECO:0007669"/>
    <property type="project" value="UniProtKB-ARBA"/>
</dbReference>
<evidence type="ECO:0000256" key="4">
    <source>
        <dbReference type="ARBA" id="ARBA00023136"/>
    </source>
</evidence>
<dbReference type="Proteomes" id="UP000481858">
    <property type="component" value="Unassembled WGS sequence"/>
</dbReference>